<reference evidence="1" key="1">
    <citation type="submission" date="2021-12" db="EMBL/GenBank/DDBJ databases">
        <title>Curvularia clavata genome.</title>
        <authorList>
            <person name="Cao Y."/>
        </authorList>
    </citation>
    <scope>NUCLEOTIDE SEQUENCE</scope>
    <source>
        <strain evidence="1">Yc1106</strain>
    </source>
</reference>
<dbReference type="EMBL" id="CP089274">
    <property type="protein sequence ID" value="USP73356.1"/>
    <property type="molecule type" value="Genomic_DNA"/>
</dbReference>
<name>A0A9Q9DPI6_CURCL</name>
<dbReference type="Proteomes" id="UP001056012">
    <property type="component" value="Chromosome 1"/>
</dbReference>
<dbReference type="VEuPathDB" id="FungiDB:yc1106_00630"/>
<keyword evidence="2" id="KW-1185">Reference proteome</keyword>
<proteinExistence type="predicted"/>
<sequence length="321" mass="36972">MVALLDLPSEILFEILDLVIVPIHWPKGSVRYRPESGTTPVFPRSRYCVSKLELVGRHPAVDLLLTSRRLYTATKIYLSKKPQTLDLDVAIVDNHWIWPTWRTLPVRKDGVFKRIDVHFIHCFTEDERYLQTDWDQNSVLGIGRSTDAHWSSPNGYLHWQSFNPLRNLVGNENVNASVTNTLSYFLQQPFSGEIMGYPVISRTETLAFHIDTRSYGDGNKLLSESEVPLRKICGLAHLDFTKLYSAKVENARLLFESIQGYVKFWLREWKEKEDLSPRIGRILFVFDGMIVESLEQGNTEWVLQEATKVNGDERTTDNVAS</sequence>
<evidence type="ECO:0000313" key="1">
    <source>
        <dbReference type="EMBL" id="USP73356.1"/>
    </source>
</evidence>
<dbReference type="OrthoDB" id="2823490at2759"/>
<protein>
    <submittedName>
        <fullName evidence="1">Uncharacterized protein</fullName>
    </submittedName>
</protein>
<gene>
    <name evidence="1" type="ORF">yc1106_00630</name>
</gene>
<evidence type="ECO:0000313" key="2">
    <source>
        <dbReference type="Proteomes" id="UP001056012"/>
    </source>
</evidence>
<organism evidence="1 2">
    <name type="scientific">Curvularia clavata</name>
    <dbReference type="NCBI Taxonomy" id="95742"/>
    <lineage>
        <taxon>Eukaryota</taxon>
        <taxon>Fungi</taxon>
        <taxon>Dikarya</taxon>
        <taxon>Ascomycota</taxon>
        <taxon>Pezizomycotina</taxon>
        <taxon>Dothideomycetes</taxon>
        <taxon>Pleosporomycetidae</taxon>
        <taxon>Pleosporales</taxon>
        <taxon>Pleosporineae</taxon>
        <taxon>Pleosporaceae</taxon>
        <taxon>Curvularia</taxon>
    </lineage>
</organism>
<accession>A0A9Q9DPI6</accession>
<dbReference type="AlphaFoldDB" id="A0A9Q9DPI6"/>